<evidence type="ECO:0000256" key="2">
    <source>
        <dbReference type="ARBA" id="ARBA00005653"/>
    </source>
</evidence>
<evidence type="ECO:0000256" key="3">
    <source>
        <dbReference type="ARBA" id="ARBA00022448"/>
    </source>
</evidence>
<evidence type="ECO:0000256" key="11">
    <source>
        <dbReference type="SAM" id="Phobius"/>
    </source>
</evidence>
<dbReference type="GO" id="GO:0036444">
    <property type="term" value="P:calcium import into the mitochondrion"/>
    <property type="evidence" value="ECO:0007669"/>
    <property type="project" value="TreeGrafter"/>
</dbReference>
<dbReference type="GO" id="GO:0051560">
    <property type="term" value="P:mitochondrial calcium ion homeostasis"/>
    <property type="evidence" value="ECO:0007669"/>
    <property type="project" value="InterPro"/>
</dbReference>
<evidence type="ECO:0000313" key="14">
    <source>
        <dbReference type="Proteomes" id="UP000007259"/>
    </source>
</evidence>
<comment type="similarity">
    <text evidence="2">Belongs to the MCU (TC 1.A.77) family.</text>
</comment>
<sequence>MPSAPQCHNTTAAGAAAKAKLSSPGAPLNHVLRPIPTSSAASSLSVSPSAVVLHTSYAPLSVANEVGHDESRSRGADAGDGSTRIAHLTATPSYAVTNVAAFEELIAEALRLSEVTLEAATTVAAPPAPSPSSPVLATSASQRSARQAPITLIADHTVRELQVLLAEAKRTLAPSTARKAKIDQFVYGVYLPLLKYGTFAFFATQLVVYFNWIFFTFDWNLVEPTTYFLAYTGVFCSVVYHYHRCSGNGSTWNGVFQHVAGRKAEKKYAQAQVDVVGMAQLQRRMTLIERELDRMSCPGKEPQTAAAALHRDGARRGWGGEADVRLAHEGRGVRG</sequence>
<feature type="transmembrane region" description="Helical" evidence="11">
    <location>
        <begin position="226"/>
        <end position="243"/>
    </location>
</feature>
<feature type="domain" description="Calcium uniporter protein C-terminal" evidence="12">
    <location>
        <begin position="156"/>
        <end position="276"/>
    </location>
</feature>
<keyword evidence="5 11" id="KW-0812">Transmembrane</keyword>
<gene>
    <name evidence="13" type="ORF">LMXM_13_0600</name>
</gene>
<evidence type="ECO:0000256" key="4">
    <source>
        <dbReference type="ARBA" id="ARBA00022568"/>
    </source>
</evidence>
<dbReference type="InterPro" id="IPR006769">
    <property type="entry name" value="MCU_C"/>
</dbReference>
<evidence type="ECO:0000256" key="5">
    <source>
        <dbReference type="ARBA" id="ARBA00022692"/>
    </source>
</evidence>
<keyword evidence="7 11" id="KW-1133">Transmembrane helix</keyword>
<keyword evidence="3" id="KW-0813">Transport</keyword>
<dbReference type="RefSeq" id="XP_003873261.1">
    <property type="nucleotide sequence ID" value="XM_003873212.1"/>
</dbReference>
<keyword evidence="4" id="KW-0109">Calcium transport</keyword>
<name>E9AP84_LEIMU</name>
<keyword evidence="8" id="KW-0406">Ion transport</keyword>
<dbReference type="GO" id="GO:0015292">
    <property type="term" value="F:uniporter activity"/>
    <property type="evidence" value="ECO:0007669"/>
    <property type="project" value="TreeGrafter"/>
</dbReference>
<keyword evidence="6" id="KW-0106">Calcium</keyword>
<dbReference type="PANTHER" id="PTHR13462">
    <property type="entry name" value="CALCIUM UNIPORTER PROTEIN, MITOCHONDRIAL"/>
    <property type="match status" value="1"/>
</dbReference>
<evidence type="ECO:0000259" key="12">
    <source>
        <dbReference type="Pfam" id="PF04678"/>
    </source>
</evidence>
<dbReference type="OrthoDB" id="278338at2759"/>
<keyword evidence="14" id="KW-1185">Reference proteome</keyword>
<dbReference type="EMBL" id="FR799566">
    <property type="protein sequence ID" value="CBZ24748.1"/>
    <property type="molecule type" value="Genomic_DNA"/>
</dbReference>
<dbReference type="Pfam" id="PF04678">
    <property type="entry name" value="MCU"/>
    <property type="match status" value="1"/>
</dbReference>
<dbReference type="InterPro" id="IPR039055">
    <property type="entry name" value="MCU_fam"/>
</dbReference>
<dbReference type="KEGG" id="lmi:LMXM_13_0600"/>
<evidence type="ECO:0000256" key="6">
    <source>
        <dbReference type="ARBA" id="ARBA00022837"/>
    </source>
</evidence>
<dbReference type="PANTHER" id="PTHR13462:SF46">
    <property type="entry name" value="CALCIUM UNIPORTER PROTEIN"/>
    <property type="match status" value="1"/>
</dbReference>
<dbReference type="PhylomeDB" id="E9AP84"/>
<dbReference type="OMA" id="KFVYGVY"/>
<comment type="subcellular location">
    <subcellularLocation>
        <location evidence="1">Membrane</location>
        <topology evidence="1">Multi-pass membrane protein</topology>
    </subcellularLocation>
</comment>
<evidence type="ECO:0000256" key="9">
    <source>
        <dbReference type="ARBA" id="ARBA00023136"/>
    </source>
</evidence>
<evidence type="ECO:0000256" key="8">
    <source>
        <dbReference type="ARBA" id="ARBA00023065"/>
    </source>
</evidence>
<accession>E9AP84</accession>
<dbReference type="GeneID" id="13455154"/>
<dbReference type="GO" id="GO:0005262">
    <property type="term" value="F:calcium channel activity"/>
    <property type="evidence" value="ECO:0007669"/>
    <property type="project" value="TreeGrafter"/>
</dbReference>
<dbReference type="AlphaFoldDB" id="E9AP84"/>
<dbReference type="GO" id="GO:1990246">
    <property type="term" value="C:uniplex complex"/>
    <property type="evidence" value="ECO:0007669"/>
    <property type="project" value="TreeGrafter"/>
</dbReference>
<reference evidence="13 14" key="1">
    <citation type="journal article" date="2011" name="Genome Res.">
        <title>Chromosome and gene copy number variation allow major structural change between species and strains of Leishmania.</title>
        <authorList>
            <person name="Rogers M.B."/>
            <person name="Hilley J.D."/>
            <person name="Dickens N.J."/>
            <person name="Wilkes J."/>
            <person name="Bates P.A."/>
            <person name="Depledge D.P."/>
            <person name="Harris D."/>
            <person name="Her Y."/>
            <person name="Herzyk P."/>
            <person name="Imamura H."/>
            <person name="Otto T.D."/>
            <person name="Sanders M."/>
            <person name="Seeger K."/>
            <person name="Dujardin J.C."/>
            <person name="Berriman M."/>
            <person name="Smith D.F."/>
            <person name="Hertz-Fowler C."/>
            <person name="Mottram J.C."/>
        </authorList>
    </citation>
    <scope>NUCLEOTIDE SEQUENCE [LARGE SCALE GENOMIC DNA]</scope>
    <source>
        <strain evidence="13 14">MHOM/GT/2001/U1103</strain>
    </source>
</reference>
<feature type="compositionally biased region" description="Basic and acidic residues" evidence="10">
    <location>
        <begin position="66"/>
        <end position="77"/>
    </location>
</feature>
<proteinExistence type="inferred from homology"/>
<evidence type="ECO:0000256" key="7">
    <source>
        <dbReference type="ARBA" id="ARBA00022989"/>
    </source>
</evidence>
<evidence type="ECO:0000256" key="10">
    <source>
        <dbReference type="SAM" id="MobiDB-lite"/>
    </source>
</evidence>
<feature type="region of interest" description="Disordered" evidence="10">
    <location>
        <begin position="64"/>
        <end position="83"/>
    </location>
</feature>
<protein>
    <recommendedName>
        <fullName evidence="12">Calcium uniporter protein C-terminal domain-containing protein</fullName>
    </recommendedName>
</protein>
<dbReference type="Proteomes" id="UP000007259">
    <property type="component" value="Chromosome 13"/>
</dbReference>
<organism evidence="13 14">
    <name type="scientific">Leishmania mexicana (strain MHOM/GT/2001/U1103)</name>
    <dbReference type="NCBI Taxonomy" id="929439"/>
    <lineage>
        <taxon>Eukaryota</taxon>
        <taxon>Discoba</taxon>
        <taxon>Euglenozoa</taxon>
        <taxon>Kinetoplastea</taxon>
        <taxon>Metakinetoplastina</taxon>
        <taxon>Trypanosomatida</taxon>
        <taxon>Trypanosomatidae</taxon>
        <taxon>Leishmaniinae</taxon>
        <taxon>Leishmania</taxon>
    </lineage>
</organism>
<feature type="transmembrane region" description="Helical" evidence="11">
    <location>
        <begin position="193"/>
        <end position="214"/>
    </location>
</feature>
<keyword evidence="9 11" id="KW-0472">Membrane</keyword>
<evidence type="ECO:0000313" key="13">
    <source>
        <dbReference type="EMBL" id="CBZ24748.1"/>
    </source>
</evidence>
<evidence type="ECO:0000256" key="1">
    <source>
        <dbReference type="ARBA" id="ARBA00004141"/>
    </source>
</evidence>
<dbReference type="VEuPathDB" id="TriTrypDB:LmxM.13.0600"/>